<evidence type="ECO:0000259" key="7">
    <source>
        <dbReference type="Pfam" id="PF00155"/>
    </source>
</evidence>
<dbReference type="GO" id="GO:0030170">
    <property type="term" value="F:pyridoxal phosphate binding"/>
    <property type="evidence" value="ECO:0007669"/>
    <property type="project" value="InterPro"/>
</dbReference>
<dbReference type="RefSeq" id="WP_100712133.1">
    <property type="nucleotide sequence ID" value="NZ_NPDY01000001.1"/>
</dbReference>
<dbReference type="Proteomes" id="UP000231962">
    <property type="component" value="Unassembled WGS sequence"/>
</dbReference>
<dbReference type="PANTHER" id="PTHR43488:SF2">
    <property type="entry name" value="GLUTAMATE-PYRUVATE AMINOTRANSFERASE ALAA"/>
    <property type="match status" value="1"/>
</dbReference>
<evidence type="ECO:0000256" key="4">
    <source>
        <dbReference type="ARBA" id="ARBA00022679"/>
    </source>
</evidence>
<evidence type="ECO:0000256" key="2">
    <source>
        <dbReference type="ARBA" id="ARBA00007441"/>
    </source>
</evidence>
<keyword evidence="4 9" id="KW-0808">Transferase</keyword>
<evidence type="ECO:0000256" key="3">
    <source>
        <dbReference type="ARBA" id="ARBA00022576"/>
    </source>
</evidence>
<dbReference type="Gene3D" id="3.90.1150.10">
    <property type="entry name" value="Aspartate Aminotransferase, domain 1"/>
    <property type="match status" value="1"/>
</dbReference>
<dbReference type="PANTHER" id="PTHR43488">
    <property type="entry name" value="GLUTAMATE-PYRUVATE AMINOTRANSFERASE ALAA"/>
    <property type="match status" value="1"/>
</dbReference>
<sequence>MTLKRYPAFSQKFDFQDGENDLYLKLKSLKESGDLIYDLTVSNPTQSKLTYPAEAIQHSLSQSESLVYEPDPKGLLLARDSIARYYEEKGISVSTEDLFLVSSSSEAISYLLKLFCDPDDEVLIPNPGYPLFEFLSIMENVVAQSYSLDEKRDWKINFPSLESKISKRTKLIFVVSPNNPTGSILEDDEFLRLKEIALSNGIAIVIDEVFSDYTQKGAVHRTYLDSDAPIFVINGISKLLALPQLKLSWILLSGTEDWKKEVKENLELVSDTFLSVNTPVQVALSELMHWRKMIQGQVQRRIDRNIQTAIDSLGSSHLISVLIPKAGWYLILQVSKYVSDEHFCQELLTEQKVLVHPGSMFGFDPKNCKIILCLLPEPEIFKEGILRLDSFLRSKS</sequence>
<dbReference type="InterPro" id="IPR051926">
    <property type="entry name" value="Ala_Aminotransferase"/>
</dbReference>
<keyword evidence="5" id="KW-0663">Pyridoxal phosphate</keyword>
<dbReference type="EMBL" id="NPDY01000001">
    <property type="protein sequence ID" value="PJZ71191.1"/>
    <property type="molecule type" value="Genomic_DNA"/>
</dbReference>
<evidence type="ECO:0000256" key="6">
    <source>
        <dbReference type="ARBA" id="ARBA00026106"/>
    </source>
</evidence>
<dbReference type="EMBL" id="NPDZ01000001">
    <property type="protein sequence ID" value="PJZ74724.1"/>
    <property type="molecule type" value="Genomic_DNA"/>
</dbReference>
<dbReference type="Proteomes" id="UP000231990">
    <property type="component" value="Unassembled WGS sequence"/>
</dbReference>
<evidence type="ECO:0000256" key="5">
    <source>
        <dbReference type="ARBA" id="ARBA00022898"/>
    </source>
</evidence>
<dbReference type="Gene3D" id="3.40.640.10">
    <property type="entry name" value="Type I PLP-dependent aspartate aminotransferase-like (Major domain)"/>
    <property type="match status" value="1"/>
</dbReference>
<evidence type="ECO:0000313" key="10">
    <source>
        <dbReference type="Proteomes" id="UP000231962"/>
    </source>
</evidence>
<keyword evidence="3 9" id="KW-0032">Aminotransferase</keyword>
<name>A0A2M9ZRQ7_9LEPT</name>
<dbReference type="EC" id="2.6.1.2" evidence="6"/>
<evidence type="ECO:0000313" key="9">
    <source>
        <dbReference type="EMBL" id="PJZ74724.1"/>
    </source>
</evidence>
<feature type="domain" description="Aminotransferase class I/classII large" evidence="7">
    <location>
        <begin position="38"/>
        <end position="372"/>
    </location>
</feature>
<dbReference type="InterPro" id="IPR015421">
    <property type="entry name" value="PyrdxlP-dep_Trfase_major"/>
</dbReference>
<evidence type="ECO:0000313" key="11">
    <source>
        <dbReference type="Proteomes" id="UP000231990"/>
    </source>
</evidence>
<dbReference type="InterPro" id="IPR015424">
    <property type="entry name" value="PyrdxlP-dep_Trfase"/>
</dbReference>
<evidence type="ECO:0000313" key="8">
    <source>
        <dbReference type="EMBL" id="PJZ71191.1"/>
    </source>
</evidence>
<accession>A0A2M9ZRQ7</accession>
<comment type="cofactor">
    <cofactor evidence="1">
        <name>pyridoxal 5'-phosphate</name>
        <dbReference type="ChEBI" id="CHEBI:597326"/>
    </cofactor>
</comment>
<protein>
    <recommendedName>
        <fullName evidence="6">alanine transaminase</fullName>
        <ecNumber evidence="6">2.6.1.2</ecNumber>
    </recommendedName>
</protein>
<dbReference type="InterPro" id="IPR004839">
    <property type="entry name" value="Aminotransferase_I/II_large"/>
</dbReference>
<dbReference type="SUPFAM" id="SSF53383">
    <property type="entry name" value="PLP-dependent transferases"/>
    <property type="match status" value="1"/>
</dbReference>
<dbReference type="GO" id="GO:0004021">
    <property type="term" value="F:L-alanine:2-oxoglutarate aminotransferase activity"/>
    <property type="evidence" value="ECO:0007669"/>
    <property type="project" value="UniProtKB-EC"/>
</dbReference>
<gene>
    <name evidence="8" type="ORF">CH360_01370</name>
    <name evidence="9" type="ORF">CH373_01370</name>
</gene>
<comment type="similarity">
    <text evidence="2">Belongs to the class-I pyridoxal-phosphate-dependent aminotransferase family.</text>
</comment>
<dbReference type="InterPro" id="IPR015422">
    <property type="entry name" value="PyrdxlP-dep_Trfase_small"/>
</dbReference>
<reference evidence="10 11" key="1">
    <citation type="submission" date="2017-07" db="EMBL/GenBank/DDBJ databases">
        <title>Leptospira spp. isolated from tropical soils.</title>
        <authorList>
            <person name="Thibeaux R."/>
            <person name="Iraola G."/>
            <person name="Ferres I."/>
            <person name="Bierque E."/>
            <person name="Girault D."/>
            <person name="Soupe-Gilbert M.-E."/>
            <person name="Picardeau M."/>
            <person name="Goarant C."/>
        </authorList>
    </citation>
    <scope>NUCLEOTIDE SEQUENCE [LARGE SCALE GENOMIC DNA]</scope>
    <source>
        <strain evidence="9 11">FH1-B-B1</strain>
        <strain evidence="8 10">FH1-B-C1</strain>
    </source>
</reference>
<dbReference type="AlphaFoldDB" id="A0A2M9ZRQ7"/>
<dbReference type="CDD" id="cd00609">
    <property type="entry name" value="AAT_like"/>
    <property type="match status" value="1"/>
</dbReference>
<comment type="caution">
    <text evidence="9">The sequence shown here is derived from an EMBL/GenBank/DDBJ whole genome shotgun (WGS) entry which is preliminary data.</text>
</comment>
<dbReference type="Pfam" id="PF00155">
    <property type="entry name" value="Aminotran_1_2"/>
    <property type="match status" value="1"/>
</dbReference>
<evidence type="ECO:0000256" key="1">
    <source>
        <dbReference type="ARBA" id="ARBA00001933"/>
    </source>
</evidence>
<keyword evidence="10" id="KW-1185">Reference proteome</keyword>
<proteinExistence type="inferred from homology"/>
<dbReference type="OrthoDB" id="9802328at2"/>
<organism evidence="9 11">
    <name type="scientific">Leptospira perolatii</name>
    <dbReference type="NCBI Taxonomy" id="2023191"/>
    <lineage>
        <taxon>Bacteria</taxon>
        <taxon>Pseudomonadati</taxon>
        <taxon>Spirochaetota</taxon>
        <taxon>Spirochaetia</taxon>
        <taxon>Leptospirales</taxon>
        <taxon>Leptospiraceae</taxon>
        <taxon>Leptospira</taxon>
    </lineage>
</organism>